<evidence type="ECO:0000256" key="1">
    <source>
        <dbReference type="SAM" id="Coils"/>
    </source>
</evidence>
<feature type="region of interest" description="Disordered" evidence="2">
    <location>
        <begin position="1"/>
        <end position="23"/>
    </location>
</feature>
<name>A0A5B2WFF7_9PSEU</name>
<keyword evidence="1" id="KW-0175">Coiled coil</keyword>
<feature type="compositionally biased region" description="Low complexity" evidence="2">
    <location>
        <begin position="1"/>
        <end position="17"/>
    </location>
</feature>
<proteinExistence type="predicted"/>
<evidence type="ECO:0000313" key="4">
    <source>
        <dbReference type="Proteomes" id="UP000323454"/>
    </source>
</evidence>
<evidence type="ECO:0000256" key="2">
    <source>
        <dbReference type="SAM" id="MobiDB-lite"/>
    </source>
</evidence>
<protein>
    <submittedName>
        <fullName evidence="3">Transposase</fullName>
    </submittedName>
</protein>
<comment type="caution">
    <text evidence="3">The sequence shown here is derived from an EMBL/GenBank/DDBJ whole genome shotgun (WGS) entry which is preliminary data.</text>
</comment>
<dbReference type="OrthoDB" id="52928at2"/>
<dbReference type="Proteomes" id="UP000323454">
    <property type="component" value="Unassembled WGS sequence"/>
</dbReference>
<feature type="coiled-coil region" evidence="1">
    <location>
        <begin position="84"/>
        <end position="111"/>
    </location>
</feature>
<evidence type="ECO:0000313" key="3">
    <source>
        <dbReference type="EMBL" id="KAA2248899.1"/>
    </source>
</evidence>
<dbReference type="EMBL" id="VUOB01000095">
    <property type="protein sequence ID" value="KAA2248899.1"/>
    <property type="molecule type" value="Genomic_DNA"/>
</dbReference>
<dbReference type="InterPro" id="IPR009057">
    <property type="entry name" value="Homeodomain-like_sf"/>
</dbReference>
<accession>A0A5B2WFF7</accession>
<reference evidence="3 4" key="1">
    <citation type="submission" date="2019-09" db="EMBL/GenBank/DDBJ databases">
        <title>Goodfellowia gen. nov., a new genus of the Pseudonocardineae related to Actinoalloteichus, containing Goodfellowia coeruleoviolacea gen. nov., comb. nov. gen. nov., comb. nov.</title>
        <authorList>
            <person name="Labeda D."/>
        </authorList>
    </citation>
    <scope>NUCLEOTIDE SEQUENCE [LARGE SCALE GENOMIC DNA]</scope>
    <source>
        <strain evidence="3 4">AN110305</strain>
    </source>
</reference>
<keyword evidence="4" id="KW-1185">Reference proteome</keyword>
<organism evidence="3 4">
    <name type="scientific">Solihabitans fulvus</name>
    <dbReference type="NCBI Taxonomy" id="1892852"/>
    <lineage>
        <taxon>Bacteria</taxon>
        <taxon>Bacillati</taxon>
        <taxon>Actinomycetota</taxon>
        <taxon>Actinomycetes</taxon>
        <taxon>Pseudonocardiales</taxon>
        <taxon>Pseudonocardiaceae</taxon>
        <taxon>Solihabitans</taxon>
    </lineage>
</organism>
<dbReference type="RefSeq" id="WP_149855028.1">
    <property type="nucleotide sequence ID" value="NZ_VUOB01000095.1"/>
</dbReference>
<dbReference type="AlphaFoldDB" id="A0A5B2WFF7"/>
<reference evidence="3 4" key="2">
    <citation type="submission" date="2019-09" db="EMBL/GenBank/DDBJ databases">
        <authorList>
            <person name="Jin C."/>
        </authorList>
    </citation>
    <scope>NUCLEOTIDE SEQUENCE [LARGE SCALE GENOMIC DNA]</scope>
    <source>
        <strain evidence="3 4">AN110305</strain>
    </source>
</reference>
<sequence length="130" mass="14499">MTSTNQHQPQQPNPAAKPTRRQFSPEYKLRIVAEYDATPDGGKGAILRREKLYSSHVIEWRRARDAGALTALADKRTTAVRPKKSAAEVDNETLRRKVERLERDLAANKAALEVMGKAHALLQLLAESAD</sequence>
<gene>
    <name evidence="3" type="ORF">F0L68_39370</name>
</gene>
<dbReference type="SUPFAM" id="SSF46689">
    <property type="entry name" value="Homeodomain-like"/>
    <property type="match status" value="1"/>
</dbReference>